<dbReference type="SUPFAM" id="SSF46785">
    <property type="entry name" value="Winged helix' DNA-binding domain"/>
    <property type="match status" value="1"/>
</dbReference>
<dbReference type="PRINTS" id="PR00267">
    <property type="entry name" value="INTFRNREGFCT"/>
</dbReference>
<dbReference type="GO" id="GO:0000978">
    <property type="term" value="F:RNA polymerase II cis-regulatory region sequence-specific DNA binding"/>
    <property type="evidence" value="ECO:0007669"/>
    <property type="project" value="TreeGrafter"/>
</dbReference>
<dbReference type="CDD" id="cd00103">
    <property type="entry name" value="IRF"/>
    <property type="match status" value="1"/>
</dbReference>
<name>A0A913XB65_EXADI</name>
<dbReference type="GO" id="GO:0000981">
    <property type="term" value="F:DNA-binding transcription factor activity, RNA polymerase II-specific"/>
    <property type="evidence" value="ECO:0007669"/>
    <property type="project" value="TreeGrafter"/>
</dbReference>
<dbReference type="Proteomes" id="UP000887567">
    <property type="component" value="Unplaced"/>
</dbReference>
<dbReference type="PROSITE" id="PS51507">
    <property type="entry name" value="IRF_2"/>
    <property type="match status" value="1"/>
</dbReference>
<dbReference type="EnsemblMetazoa" id="XM_021046122.2">
    <property type="protein sequence ID" value="XP_020901781.1"/>
    <property type="gene ID" value="LOC110240321"/>
</dbReference>
<dbReference type="SMART" id="SM00348">
    <property type="entry name" value="IRF"/>
    <property type="match status" value="1"/>
</dbReference>
<dbReference type="PANTHER" id="PTHR11949">
    <property type="entry name" value="INTERFERON REGULATORY FACTOR"/>
    <property type="match status" value="1"/>
</dbReference>
<evidence type="ECO:0000313" key="2">
    <source>
        <dbReference type="EnsemblMetazoa" id="XP_020901780.1"/>
    </source>
</evidence>
<dbReference type="RefSeq" id="XP_020901780.1">
    <property type="nucleotide sequence ID" value="XM_021046121.2"/>
</dbReference>
<evidence type="ECO:0000313" key="3">
    <source>
        <dbReference type="Proteomes" id="UP000887567"/>
    </source>
</evidence>
<dbReference type="EnsemblMetazoa" id="XM_021046121.2">
    <property type="protein sequence ID" value="XP_020901780.1"/>
    <property type="gene ID" value="LOC110240321"/>
</dbReference>
<protein>
    <recommendedName>
        <fullName evidence="1">IRF tryptophan pentad repeat domain-containing protein</fullName>
    </recommendedName>
</protein>
<accession>A0A913XB65</accession>
<dbReference type="GO" id="GO:0005634">
    <property type="term" value="C:nucleus"/>
    <property type="evidence" value="ECO:0007669"/>
    <property type="project" value="TreeGrafter"/>
</dbReference>
<dbReference type="InterPro" id="IPR036388">
    <property type="entry name" value="WH-like_DNA-bd_sf"/>
</dbReference>
<dbReference type="RefSeq" id="XP_020901781.1">
    <property type="nucleotide sequence ID" value="XM_021046122.2"/>
</dbReference>
<dbReference type="Pfam" id="PF00605">
    <property type="entry name" value="IRF"/>
    <property type="match status" value="1"/>
</dbReference>
<dbReference type="Gene3D" id="1.10.10.10">
    <property type="entry name" value="Winged helix-like DNA-binding domain superfamily/Winged helix DNA-binding domain"/>
    <property type="match status" value="1"/>
</dbReference>
<evidence type="ECO:0000259" key="1">
    <source>
        <dbReference type="PROSITE" id="PS51507"/>
    </source>
</evidence>
<sequence length="222" mass="26255">MRYSKRKPMRQWIKEKLDSKSYPGLRWIDKNRGKFEISWKHGSLETWSWEEDVHVFREWAIYTGKYQPHNKTVTQEDIELAKTWKTNFRCALNALPGVEMVKEESSARGANARKVYIMKVDNKKKKKRRCEDQKSLDLETKPLTPISEGIDQQAIDEIERQLSQSSTIFKKDLADLGEMEDIFQCGIGLYRQYTDLQCLIMIYHALSLEKSKKKRETRKTVN</sequence>
<dbReference type="KEGG" id="epa:110240321"/>
<dbReference type="PANTHER" id="PTHR11949:SF17">
    <property type="entry name" value="IRF TRYPTOPHAN PENTAD REPEAT DOMAIN-CONTAINING PROTEIN"/>
    <property type="match status" value="1"/>
</dbReference>
<feature type="domain" description="IRF tryptophan pentad repeat" evidence="1">
    <location>
        <begin position="6"/>
        <end position="120"/>
    </location>
</feature>
<organism evidence="2 3">
    <name type="scientific">Exaiptasia diaphana</name>
    <name type="common">Tropical sea anemone</name>
    <name type="synonym">Aiptasia pulchella</name>
    <dbReference type="NCBI Taxonomy" id="2652724"/>
    <lineage>
        <taxon>Eukaryota</taxon>
        <taxon>Metazoa</taxon>
        <taxon>Cnidaria</taxon>
        <taxon>Anthozoa</taxon>
        <taxon>Hexacorallia</taxon>
        <taxon>Actiniaria</taxon>
        <taxon>Aiptasiidae</taxon>
        <taxon>Exaiptasia</taxon>
    </lineage>
</organism>
<proteinExistence type="predicted"/>
<dbReference type="OrthoDB" id="6538197at2759"/>
<dbReference type="GeneID" id="110240321"/>
<reference evidence="2" key="1">
    <citation type="submission" date="2022-11" db="UniProtKB">
        <authorList>
            <consortium name="EnsemblMetazoa"/>
        </authorList>
    </citation>
    <scope>IDENTIFICATION</scope>
</reference>
<dbReference type="InterPro" id="IPR001346">
    <property type="entry name" value="Interferon_reg_fact_DNA-bd_dom"/>
</dbReference>
<dbReference type="InterPro" id="IPR036390">
    <property type="entry name" value="WH_DNA-bd_sf"/>
</dbReference>
<dbReference type="AlphaFoldDB" id="A0A913XB65"/>
<keyword evidence="3" id="KW-1185">Reference proteome</keyword>